<feature type="chain" id="PRO_5041656541" evidence="1">
    <location>
        <begin position="24"/>
        <end position="204"/>
    </location>
</feature>
<sequence>MTGVARRTLFAFTSGLIASVALAGCTSSDAIVTETPLPTTPAAGATTSASPSPSATALTDEELLTLLPEGATSDTPQGATIAAEYWIGELASAFDSGDPSLVAAFGTAECSYCSTQAALIADLYAGGQSLSGGAISPDLTTASSATSDDGFTYVSFDASIADLITISSDGQPQATSSGGTRRWGFQMVFTDGLWRVNGVEISAS</sequence>
<dbReference type="AlphaFoldDB" id="A0AA96F7Y4"/>
<proteinExistence type="predicted"/>
<evidence type="ECO:0000256" key="1">
    <source>
        <dbReference type="SAM" id="SignalP"/>
    </source>
</evidence>
<evidence type="ECO:0000313" key="3">
    <source>
        <dbReference type="EMBL" id="WNM23636.1"/>
    </source>
</evidence>
<dbReference type="PROSITE" id="PS51257">
    <property type="entry name" value="PROKAR_LIPOPROTEIN"/>
    <property type="match status" value="1"/>
</dbReference>
<dbReference type="Pfam" id="PF19843">
    <property type="entry name" value="DUF6318"/>
    <property type="match status" value="1"/>
</dbReference>
<dbReference type="RefSeq" id="WP_313496698.1">
    <property type="nucleotide sequence ID" value="NZ_CP134879.1"/>
</dbReference>
<dbReference type="InterPro" id="IPR046281">
    <property type="entry name" value="DUF6318"/>
</dbReference>
<evidence type="ECO:0000313" key="4">
    <source>
        <dbReference type="Proteomes" id="UP001304125"/>
    </source>
</evidence>
<evidence type="ECO:0000259" key="2">
    <source>
        <dbReference type="Pfam" id="PF19843"/>
    </source>
</evidence>
<feature type="domain" description="DUF6318" evidence="2">
    <location>
        <begin position="67"/>
        <end position="199"/>
    </location>
</feature>
<keyword evidence="1" id="KW-0732">Signal</keyword>
<keyword evidence="4" id="KW-1185">Reference proteome</keyword>
<protein>
    <submittedName>
        <fullName evidence="3">DUF6318 family protein</fullName>
    </submittedName>
</protein>
<reference evidence="3 4" key="1">
    <citation type="submission" date="2023-09" db="EMBL/GenBank/DDBJ databases">
        <title>Demequina sp. a novel bacteria isolated from Capsicum annuum.</title>
        <authorList>
            <person name="Humaira Z."/>
            <person name="Lee J."/>
            <person name="Cho D."/>
        </authorList>
    </citation>
    <scope>NUCLEOTIDE SEQUENCE [LARGE SCALE GENOMIC DNA]</scope>
    <source>
        <strain evidence="3 4">OYTSA14</strain>
    </source>
</reference>
<organism evidence="3 4">
    <name type="scientific">Demequina capsici</name>
    <dbReference type="NCBI Taxonomy" id="3075620"/>
    <lineage>
        <taxon>Bacteria</taxon>
        <taxon>Bacillati</taxon>
        <taxon>Actinomycetota</taxon>
        <taxon>Actinomycetes</taxon>
        <taxon>Micrococcales</taxon>
        <taxon>Demequinaceae</taxon>
        <taxon>Demequina</taxon>
    </lineage>
</organism>
<gene>
    <name evidence="3" type="ORF">RN606_09710</name>
</gene>
<dbReference type="EMBL" id="CP134879">
    <property type="protein sequence ID" value="WNM23636.1"/>
    <property type="molecule type" value="Genomic_DNA"/>
</dbReference>
<name>A0AA96F7Y4_9MICO</name>
<accession>A0AA96F7Y4</accession>
<dbReference type="Proteomes" id="UP001304125">
    <property type="component" value="Chromosome"/>
</dbReference>
<feature type="signal peptide" evidence="1">
    <location>
        <begin position="1"/>
        <end position="23"/>
    </location>
</feature>